<feature type="chain" id="PRO_5034146440" evidence="1">
    <location>
        <begin position="24"/>
        <end position="107"/>
    </location>
</feature>
<sequence>MTGCMSWTLIIDLLNCLCKPLKGLVLPGVNSSCIILWSKSFIHEDTIPWPSWVSNPQPLDYQADAVTTDLTATGAGSGQWSKYVFYFSFLLDPAHCFKALIFNTNLK</sequence>
<reference evidence="2" key="1">
    <citation type="submission" date="2021-05" db="EMBL/GenBank/DDBJ databases">
        <authorList>
            <person name="Alioto T."/>
            <person name="Alioto T."/>
            <person name="Gomez Garrido J."/>
        </authorList>
    </citation>
    <scope>NUCLEOTIDE SEQUENCE</scope>
</reference>
<name>A0A8D8V1N5_9HEMI</name>
<dbReference type="EMBL" id="HBUF01352841">
    <property type="protein sequence ID" value="CAG6715201.1"/>
    <property type="molecule type" value="Transcribed_RNA"/>
</dbReference>
<proteinExistence type="predicted"/>
<protein>
    <submittedName>
        <fullName evidence="2">Uncharacterized protein</fullName>
    </submittedName>
</protein>
<dbReference type="AlphaFoldDB" id="A0A8D8V1N5"/>
<evidence type="ECO:0000256" key="1">
    <source>
        <dbReference type="SAM" id="SignalP"/>
    </source>
</evidence>
<feature type="signal peptide" evidence="1">
    <location>
        <begin position="1"/>
        <end position="23"/>
    </location>
</feature>
<keyword evidence="1" id="KW-0732">Signal</keyword>
<evidence type="ECO:0000313" key="2">
    <source>
        <dbReference type="EMBL" id="CAG6715201.1"/>
    </source>
</evidence>
<accession>A0A8D8V1N5</accession>
<organism evidence="2">
    <name type="scientific">Cacopsylla melanoneura</name>
    <dbReference type="NCBI Taxonomy" id="428564"/>
    <lineage>
        <taxon>Eukaryota</taxon>
        <taxon>Metazoa</taxon>
        <taxon>Ecdysozoa</taxon>
        <taxon>Arthropoda</taxon>
        <taxon>Hexapoda</taxon>
        <taxon>Insecta</taxon>
        <taxon>Pterygota</taxon>
        <taxon>Neoptera</taxon>
        <taxon>Paraneoptera</taxon>
        <taxon>Hemiptera</taxon>
        <taxon>Sternorrhyncha</taxon>
        <taxon>Psylloidea</taxon>
        <taxon>Psyllidae</taxon>
        <taxon>Psyllinae</taxon>
        <taxon>Cacopsylla</taxon>
    </lineage>
</organism>